<feature type="region of interest" description="Disordered" evidence="1">
    <location>
        <begin position="318"/>
        <end position="367"/>
    </location>
</feature>
<name>A0A5M9JTA1_MONFR</name>
<evidence type="ECO:0000313" key="2">
    <source>
        <dbReference type="EMBL" id="KAA8571289.1"/>
    </source>
</evidence>
<dbReference type="EMBL" id="VICG01000006">
    <property type="protein sequence ID" value="KAA8571289.1"/>
    <property type="molecule type" value="Genomic_DNA"/>
</dbReference>
<dbReference type="Proteomes" id="UP000322873">
    <property type="component" value="Unassembled WGS sequence"/>
</dbReference>
<dbReference type="AlphaFoldDB" id="A0A5M9JTA1"/>
<feature type="compositionally biased region" description="Acidic residues" evidence="1">
    <location>
        <begin position="332"/>
        <end position="352"/>
    </location>
</feature>
<feature type="compositionally biased region" description="Basic and acidic residues" evidence="1">
    <location>
        <begin position="322"/>
        <end position="331"/>
    </location>
</feature>
<evidence type="ECO:0000313" key="3">
    <source>
        <dbReference type="Proteomes" id="UP000322873"/>
    </source>
</evidence>
<protein>
    <submittedName>
        <fullName evidence="2">Uncharacterized protein</fullName>
    </submittedName>
</protein>
<feature type="region of interest" description="Disordered" evidence="1">
    <location>
        <begin position="74"/>
        <end position="93"/>
    </location>
</feature>
<comment type="caution">
    <text evidence="2">The sequence shown here is derived from an EMBL/GenBank/DDBJ whole genome shotgun (WGS) entry which is preliminary data.</text>
</comment>
<feature type="compositionally biased region" description="Polar residues" evidence="1">
    <location>
        <begin position="544"/>
        <end position="570"/>
    </location>
</feature>
<accession>A0A5M9JTA1</accession>
<feature type="compositionally biased region" description="Low complexity" evidence="1">
    <location>
        <begin position="84"/>
        <end position="93"/>
    </location>
</feature>
<keyword evidence="3" id="KW-1185">Reference proteome</keyword>
<gene>
    <name evidence="2" type="ORF">EYC84_000612</name>
</gene>
<dbReference type="VEuPathDB" id="FungiDB:MFRU_046g00590"/>
<feature type="region of interest" description="Disordered" evidence="1">
    <location>
        <begin position="249"/>
        <end position="292"/>
    </location>
</feature>
<organism evidence="2 3">
    <name type="scientific">Monilinia fructicola</name>
    <name type="common">Brown rot fungus</name>
    <name type="synonym">Ciboria fructicola</name>
    <dbReference type="NCBI Taxonomy" id="38448"/>
    <lineage>
        <taxon>Eukaryota</taxon>
        <taxon>Fungi</taxon>
        <taxon>Dikarya</taxon>
        <taxon>Ascomycota</taxon>
        <taxon>Pezizomycotina</taxon>
        <taxon>Leotiomycetes</taxon>
        <taxon>Helotiales</taxon>
        <taxon>Sclerotiniaceae</taxon>
        <taxon>Monilinia</taxon>
    </lineage>
</organism>
<evidence type="ECO:0000256" key="1">
    <source>
        <dbReference type="SAM" id="MobiDB-lite"/>
    </source>
</evidence>
<proteinExistence type="predicted"/>
<feature type="region of interest" description="Disordered" evidence="1">
    <location>
        <begin position="424"/>
        <end position="570"/>
    </location>
</feature>
<sequence>MGHAGVWWGDGRCLFALAVGRFRIDGSSFDAAGGTAAAAAAAATVAREGVCVSEFGGVEDAKGPLVSGFVHDARTRPRTHGGRSRTSSGRRASRLAGRIREHLGPARAGFDAATIQQLEQGDLSQFPNLEAVDEGPRRAGRVDHGVEGARRHVAEGDWGGAQRAAATPVLVSDDVEAGQRHAGAVQGAAVRAPQGQGAVGEGKEIHKNKMGSHTHQSFDPEYAAQYRAEKAARQFANAKRRKTALLIARRIAERDNQPRPLTPPLPEDSSDEESPRHATPGSRRARWSADRRAPCDRCKSRGIVCEITRDLEDPKAAPPAWKLKEAGGARYDEDEEEEEEEDEPVATEEERADVEPSTTERQSRDGILEQQAVHAVQGPSAALRDGERPCGTCSFKRHRRHVHRVVLFPVPAARLPRGRRVAAAGRQRGGLGHDPRGRHTTTSTWNGEIVERPEAPRGDQIGPGTHDLTKPAVIQESSRRAGSYVPAAELPQNMPHAALPAGARRPAHRLATSEPRLQPSLAPTGADSPPRPSATSALLHGMISTGNGTTSSPGDRAETASSARLPTTTA</sequence>
<reference evidence="2 3" key="1">
    <citation type="submission" date="2019-06" db="EMBL/GenBank/DDBJ databases">
        <title>Genome Sequence of the Brown Rot Fungal Pathogen Monilinia fructicola.</title>
        <authorList>
            <person name="De Miccolis Angelini R.M."/>
            <person name="Landi L."/>
            <person name="Abate D."/>
            <person name="Pollastro S."/>
            <person name="Romanazzi G."/>
            <person name="Faretra F."/>
        </authorList>
    </citation>
    <scope>NUCLEOTIDE SEQUENCE [LARGE SCALE GENOMIC DNA]</scope>
    <source>
        <strain evidence="2 3">Mfrc123</strain>
    </source>
</reference>